<dbReference type="InterPro" id="IPR009014">
    <property type="entry name" value="Transketo_C/PFOR_II"/>
</dbReference>
<evidence type="ECO:0000256" key="2">
    <source>
        <dbReference type="ARBA" id="ARBA00007131"/>
    </source>
</evidence>
<evidence type="ECO:0000259" key="4">
    <source>
        <dbReference type="SMART" id="SM00861"/>
    </source>
</evidence>
<dbReference type="FunFam" id="3.40.50.970:FF:000129">
    <property type="entry name" value="Transketolase"/>
    <property type="match status" value="1"/>
</dbReference>
<dbReference type="Gene3D" id="3.40.50.920">
    <property type="match status" value="1"/>
</dbReference>
<dbReference type="Pfam" id="PF02779">
    <property type="entry name" value="Transket_pyr"/>
    <property type="match status" value="1"/>
</dbReference>
<dbReference type="PANTHER" id="PTHR43825">
    <property type="entry name" value="PYRUVATE DEHYDROGENASE E1 COMPONENT"/>
    <property type="match status" value="1"/>
</dbReference>
<dbReference type="InterPro" id="IPR033248">
    <property type="entry name" value="Transketolase_C"/>
</dbReference>
<feature type="domain" description="Transketolase-like pyrimidine-binding" evidence="4">
    <location>
        <begin position="15"/>
        <end position="180"/>
    </location>
</feature>
<evidence type="ECO:0000313" key="5">
    <source>
        <dbReference type="EMBL" id="MBO8424033.1"/>
    </source>
</evidence>
<dbReference type="EMBL" id="JADINF010000079">
    <property type="protein sequence ID" value="MBO8424033.1"/>
    <property type="molecule type" value="Genomic_DNA"/>
</dbReference>
<dbReference type="InterPro" id="IPR051157">
    <property type="entry name" value="PDH/Transketolase"/>
</dbReference>
<evidence type="ECO:0000256" key="1">
    <source>
        <dbReference type="ARBA" id="ARBA00001964"/>
    </source>
</evidence>
<dbReference type="Gene3D" id="3.40.50.970">
    <property type="match status" value="1"/>
</dbReference>
<dbReference type="InterPro" id="IPR005475">
    <property type="entry name" value="Transketolase-like_Pyr-bd"/>
</dbReference>
<reference evidence="5" key="1">
    <citation type="submission" date="2020-10" db="EMBL/GenBank/DDBJ databases">
        <authorList>
            <person name="Gilroy R."/>
        </authorList>
    </citation>
    <scope>NUCLEOTIDE SEQUENCE</scope>
    <source>
        <strain evidence="5">517</strain>
    </source>
</reference>
<dbReference type="Proteomes" id="UP000727857">
    <property type="component" value="Unassembled WGS sequence"/>
</dbReference>
<dbReference type="SUPFAM" id="SSF52922">
    <property type="entry name" value="TK C-terminal domain-like"/>
    <property type="match status" value="1"/>
</dbReference>
<keyword evidence="3" id="KW-0786">Thiamine pyrophosphate</keyword>
<evidence type="ECO:0000256" key="3">
    <source>
        <dbReference type="ARBA" id="ARBA00023052"/>
    </source>
</evidence>
<dbReference type="SUPFAM" id="SSF52518">
    <property type="entry name" value="Thiamin diphosphate-binding fold (THDP-binding)"/>
    <property type="match status" value="1"/>
</dbReference>
<accession>A0A940ID72</accession>
<reference evidence="5" key="2">
    <citation type="journal article" date="2021" name="PeerJ">
        <title>Extensive microbial diversity within the chicken gut microbiome revealed by metagenomics and culture.</title>
        <authorList>
            <person name="Gilroy R."/>
            <person name="Ravi A."/>
            <person name="Getino M."/>
            <person name="Pursley I."/>
            <person name="Horton D.L."/>
            <person name="Alikhan N.F."/>
            <person name="Baker D."/>
            <person name="Gharbi K."/>
            <person name="Hall N."/>
            <person name="Watson M."/>
            <person name="Adriaenssens E.M."/>
            <person name="Foster-Nyarko E."/>
            <person name="Jarju S."/>
            <person name="Secka A."/>
            <person name="Antonio M."/>
            <person name="Oren A."/>
            <person name="Chaudhuri R.R."/>
            <person name="La Ragione R."/>
            <person name="Hildebrand F."/>
            <person name="Pallen M.J."/>
        </authorList>
    </citation>
    <scope>NUCLEOTIDE SEQUENCE</scope>
    <source>
        <strain evidence="5">517</strain>
    </source>
</reference>
<dbReference type="PANTHER" id="PTHR43825:SF1">
    <property type="entry name" value="TRANSKETOLASE-LIKE PYRIMIDINE-BINDING DOMAIN-CONTAINING PROTEIN"/>
    <property type="match status" value="1"/>
</dbReference>
<name>A0A940ID72_9FIRM</name>
<dbReference type="SMART" id="SM00861">
    <property type="entry name" value="Transket_pyr"/>
    <property type="match status" value="1"/>
</dbReference>
<gene>
    <name evidence="5" type="ORF">IAB16_03345</name>
</gene>
<dbReference type="Pfam" id="PF02780">
    <property type="entry name" value="Transketolase_C"/>
    <property type="match status" value="1"/>
</dbReference>
<comment type="cofactor">
    <cofactor evidence="1">
        <name>thiamine diphosphate</name>
        <dbReference type="ChEBI" id="CHEBI:58937"/>
    </cofactor>
</comment>
<organism evidence="5 6">
    <name type="scientific">Candidatus Stercoripulliclostridium pullicola</name>
    <dbReference type="NCBI Taxonomy" id="2840953"/>
    <lineage>
        <taxon>Bacteria</taxon>
        <taxon>Bacillati</taxon>
        <taxon>Bacillota</taxon>
        <taxon>Clostridia</taxon>
        <taxon>Eubacteriales</taxon>
        <taxon>Candidatus Stercoripulliclostridium</taxon>
    </lineage>
</organism>
<dbReference type="AlphaFoldDB" id="A0A940ID72"/>
<evidence type="ECO:0000313" key="6">
    <source>
        <dbReference type="Proteomes" id="UP000727857"/>
    </source>
</evidence>
<dbReference type="InterPro" id="IPR029061">
    <property type="entry name" value="THDP-binding"/>
</dbReference>
<dbReference type="CDD" id="cd07033">
    <property type="entry name" value="TPP_PYR_DXS_TK_like"/>
    <property type="match status" value="1"/>
</dbReference>
<comment type="caution">
    <text evidence="5">The sequence shown here is derived from an EMBL/GenBank/DDBJ whole genome shotgun (WGS) entry which is preliminary data.</text>
</comment>
<sequence>MAEGTTWTTYDANKMASKEIYGKVLAELGEKNDKIVGVTADLAKSTNIGNFGDKFPERIFNVGIAEQNLFGVAAGLAKTGLIPFASTFAIFACLRGGEQVRTDIAYQNLPVKIIATHGGLSFGTAGTTHHCTEDYAIMRAIPNMTVVIPADGFETAKAVRACIDIPGPFYMRVGRGFEPPMHDNEDFEFTVGKAITIHEGSDITIITCGTPTLQAREAAKDLEAEGISVRVLNMHTLKPIDKDAIMQAVTDTRRILTVEEHNVIGGLGDAVAAVIAESGKGCAFTKLGINDEFSVIGYPEDLYARYKLDATGIAETVKELLGKEIEADEDWADED</sequence>
<proteinExistence type="inferred from homology"/>
<comment type="similarity">
    <text evidence="2">Belongs to the transketolase family.</text>
</comment>
<protein>
    <submittedName>
        <fullName evidence="5">Transketolase family protein</fullName>
    </submittedName>
</protein>